<dbReference type="RefSeq" id="WP_092225867.1">
    <property type="nucleotide sequence ID" value="NZ_FNJI01000045.1"/>
</dbReference>
<feature type="domain" description="ChrR-like cupin" evidence="1">
    <location>
        <begin position="14"/>
        <end position="107"/>
    </location>
</feature>
<gene>
    <name evidence="2" type="ORF">SAMN05660330_03971</name>
</gene>
<organism evidence="2 3">
    <name type="scientific">Desulforhopalus singaporensis</name>
    <dbReference type="NCBI Taxonomy" id="91360"/>
    <lineage>
        <taxon>Bacteria</taxon>
        <taxon>Pseudomonadati</taxon>
        <taxon>Thermodesulfobacteriota</taxon>
        <taxon>Desulfobulbia</taxon>
        <taxon>Desulfobulbales</taxon>
        <taxon>Desulfocapsaceae</taxon>
        <taxon>Desulforhopalus</taxon>
    </lineage>
</organism>
<dbReference type="STRING" id="91360.SAMN05660330_03971"/>
<evidence type="ECO:0000259" key="1">
    <source>
        <dbReference type="Pfam" id="PF12973"/>
    </source>
</evidence>
<dbReference type="Proteomes" id="UP000199073">
    <property type="component" value="Unassembled WGS sequence"/>
</dbReference>
<reference evidence="2 3" key="1">
    <citation type="submission" date="2016-10" db="EMBL/GenBank/DDBJ databases">
        <authorList>
            <person name="de Groot N.N."/>
        </authorList>
    </citation>
    <scope>NUCLEOTIDE SEQUENCE [LARGE SCALE GENOMIC DNA]</scope>
    <source>
        <strain evidence="2 3">DSM 12130</strain>
    </source>
</reference>
<dbReference type="Gene3D" id="2.60.120.10">
    <property type="entry name" value="Jelly Rolls"/>
    <property type="match status" value="1"/>
</dbReference>
<dbReference type="Pfam" id="PF12973">
    <property type="entry name" value="Cupin_7"/>
    <property type="match status" value="1"/>
</dbReference>
<dbReference type="AlphaFoldDB" id="A0A1H0VBM7"/>
<accession>A0A1H0VBM7</accession>
<proteinExistence type="predicted"/>
<dbReference type="InterPro" id="IPR011051">
    <property type="entry name" value="RmlC_Cupin_sf"/>
</dbReference>
<dbReference type="SUPFAM" id="SSF51182">
    <property type="entry name" value="RmlC-like cupins"/>
    <property type="match status" value="1"/>
</dbReference>
<evidence type="ECO:0000313" key="2">
    <source>
        <dbReference type="EMBL" id="SDP75763.1"/>
    </source>
</evidence>
<dbReference type="InterPro" id="IPR025979">
    <property type="entry name" value="ChrR-like_cupin_dom"/>
</dbReference>
<name>A0A1H0VBM7_9BACT</name>
<keyword evidence="3" id="KW-1185">Reference proteome</keyword>
<sequence>MAKPEIEFTDYDTEYEWRNVEGDTQGIKEKILSYDPDTGDYTRMLKFPPGLVTTETLVHDFWEEVLLVEGSLEDIAKKETYLPGYYACRPPGMIHGPYSIPNGCVTFEIRYYKK</sequence>
<protein>
    <submittedName>
        <fullName evidence="2">ChrR Cupin-like domain-containing protein</fullName>
    </submittedName>
</protein>
<dbReference type="OrthoDB" id="9793147at2"/>
<dbReference type="EMBL" id="FNJI01000045">
    <property type="protein sequence ID" value="SDP75763.1"/>
    <property type="molecule type" value="Genomic_DNA"/>
</dbReference>
<dbReference type="InterPro" id="IPR014710">
    <property type="entry name" value="RmlC-like_jellyroll"/>
</dbReference>
<evidence type="ECO:0000313" key="3">
    <source>
        <dbReference type="Proteomes" id="UP000199073"/>
    </source>
</evidence>